<feature type="domain" description="RING-type" evidence="17">
    <location>
        <begin position="654"/>
        <end position="738"/>
    </location>
</feature>
<feature type="transmembrane region" description="Helical" evidence="16">
    <location>
        <begin position="323"/>
        <end position="342"/>
    </location>
</feature>
<reference evidence="19" key="1">
    <citation type="journal article" date="2012" name="Science">
        <title>The Paleozoic origin of enzymatic lignin decomposition reconstructed from 31 fungal genomes.</title>
        <authorList>
            <person name="Floudas D."/>
            <person name="Binder M."/>
            <person name="Riley R."/>
            <person name="Barry K."/>
            <person name="Blanchette R.A."/>
            <person name="Henrissat B."/>
            <person name="Martinez A.T."/>
            <person name="Otillar R."/>
            <person name="Spatafora J.W."/>
            <person name="Yadav J.S."/>
            <person name="Aerts A."/>
            <person name="Benoit I."/>
            <person name="Boyd A."/>
            <person name="Carlson A."/>
            <person name="Copeland A."/>
            <person name="Coutinho P.M."/>
            <person name="de Vries R.P."/>
            <person name="Ferreira P."/>
            <person name="Findley K."/>
            <person name="Foster B."/>
            <person name="Gaskell J."/>
            <person name="Glotzer D."/>
            <person name="Gorecki P."/>
            <person name="Heitman J."/>
            <person name="Hesse C."/>
            <person name="Hori C."/>
            <person name="Igarashi K."/>
            <person name="Jurgens J.A."/>
            <person name="Kallen N."/>
            <person name="Kersten P."/>
            <person name="Kohler A."/>
            <person name="Kuees U."/>
            <person name="Kumar T.K.A."/>
            <person name="Kuo A."/>
            <person name="LaButti K."/>
            <person name="Larrondo L.F."/>
            <person name="Lindquist E."/>
            <person name="Ling A."/>
            <person name="Lombard V."/>
            <person name="Lucas S."/>
            <person name="Lundell T."/>
            <person name="Martin R."/>
            <person name="McLaughlin D.J."/>
            <person name="Morgenstern I."/>
            <person name="Morin E."/>
            <person name="Murat C."/>
            <person name="Nagy L.G."/>
            <person name="Nolan M."/>
            <person name="Ohm R.A."/>
            <person name="Patyshakuliyeva A."/>
            <person name="Rokas A."/>
            <person name="Ruiz-Duenas F.J."/>
            <person name="Sabat G."/>
            <person name="Salamov A."/>
            <person name="Samejima M."/>
            <person name="Schmutz J."/>
            <person name="Slot J.C."/>
            <person name="St John F."/>
            <person name="Stenlid J."/>
            <person name="Sun H."/>
            <person name="Sun S."/>
            <person name="Syed K."/>
            <person name="Tsang A."/>
            <person name="Wiebenga A."/>
            <person name="Young D."/>
            <person name="Pisabarro A."/>
            <person name="Eastwood D.C."/>
            <person name="Martin F."/>
            <person name="Cullen D."/>
            <person name="Grigoriev I.V."/>
            <person name="Hibbett D.S."/>
        </authorList>
    </citation>
    <scope>NUCLEOTIDE SEQUENCE [LARGE SCALE GENOMIC DNA]</scope>
    <source>
        <strain evidence="19">RWD-64-598 SS2</strain>
    </source>
</reference>
<keyword evidence="12 16" id="KW-1133">Transmembrane helix</keyword>
<keyword evidence="13 16" id="KW-0472">Membrane</keyword>
<keyword evidence="5" id="KW-0808">Transferase</keyword>
<keyword evidence="6 16" id="KW-0812">Transmembrane</keyword>
<evidence type="ECO:0000259" key="17">
    <source>
        <dbReference type="PROSITE" id="PS50089"/>
    </source>
</evidence>
<evidence type="ECO:0000256" key="11">
    <source>
        <dbReference type="ARBA" id="ARBA00022833"/>
    </source>
</evidence>
<evidence type="ECO:0000256" key="5">
    <source>
        <dbReference type="ARBA" id="ARBA00022679"/>
    </source>
</evidence>
<dbReference type="OMA" id="LEGWMRF"/>
<dbReference type="PROSITE" id="PS50089">
    <property type="entry name" value="ZF_RING_2"/>
    <property type="match status" value="1"/>
</dbReference>
<dbReference type="Pfam" id="PF11145">
    <property type="entry name" value="DUF2921"/>
    <property type="match status" value="1"/>
</dbReference>
<evidence type="ECO:0000256" key="2">
    <source>
        <dbReference type="ARBA" id="ARBA00004127"/>
    </source>
</evidence>
<evidence type="ECO:0000256" key="15">
    <source>
        <dbReference type="SAM" id="MobiDB-lite"/>
    </source>
</evidence>
<dbReference type="Gene3D" id="3.30.40.10">
    <property type="entry name" value="Zinc/RING finger domain, C3HC4 (zinc finger)"/>
    <property type="match status" value="1"/>
</dbReference>
<evidence type="ECO:0000256" key="8">
    <source>
        <dbReference type="ARBA" id="ARBA00022729"/>
    </source>
</evidence>
<gene>
    <name evidence="18" type="ORF">CONPUDRAFT_107113</name>
</gene>
<evidence type="ECO:0000313" key="18">
    <source>
        <dbReference type="EMBL" id="EIW79060.1"/>
    </source>
</evidence>
<dbReference type="OrthoDB" id="9984778at2759"/>
<evidence type="ECO:0000313" key="19">
    <source>
        <dbReference type="Proteomes" id="UP000053558"/>
    </source>
</evidence>
<feature type="transmembrane region" description="Helical" evidence="16">
    <location>
        <begin position="560"/>
        <end position="578"/>
    </location>
</feature>
<feature type="compositionally biased region" description="Low complexity" evidence="15">
    <location>
        <begin position="677"/>
        <end position="688"/>
    </location>
</feature>
<comment type="caution">
    <text evidence="18">The sequence shown here is derived from an EMBL/GenBank/DDBJ whole genome shotgun (WGS) entry which is preliminary data.</text>
</comment>
<keyword evidence="19" id="KW-1185">Reference proteome</keyword>
<evidence type="ECO:0000256" key="3">
    <source>
        <dbReference type="ARBA" id="ARBA00004906"/>
    </source>
</evidence>
<dbReference type="GeneID" id="19198629"/>
<feature type="transmembrane region" description="Helical" evidence="16">
    <location>
        <begin position="590"/>
        <end position="611"/>
    </location>
</feature>
<dbReference type="InterPro" id="IPR001841">
    <property type="entry name" value="Znf_RING"/>
</dbReference>
<evidence type="ECO:0000256" key="7">
    <source>
        <dbReference type="ARBA" id="ARBA00022723"/>
    </source>
</evidence>
<evidence type="ECO:0000256" key="14">
    <source>
        <dbReference type="PROSITE-ProRule" id="PRU00175"/>
    </source>
</evidence>
<dbReference type="EMBL" id="JH711581">
    <property type="protein sequence ID" value="EIW79060.1"/>
    <property type="molecule type" value="Genomic_DNA"/>
</dbReference>
<dbReference type="PANTHER" id="PTHR22763:SF162">
    <property type="entry name" value="TRANSMEMBRANE E3 UBIQUITIN-PROTEIN LIGASE 1"/>
    <property type="match status" value="1"/>
</dbReference>
<comment type="pathway">
    <text evidence="3">Protein modification; protein ubiquitination.</text>
</comment>
<dbReference type="KEGG" id="cput:CONPUDRAFT_107113"/>
<evidence type="ECO:0000256" key="13">
    <source>
        <dbReference type="ARBA" id="ARBA00023136"/>
    </source>
</evidence>
<dbReference type="Pfam" id="PF13639">
    <property type="entry name" value="zf-RING_2"/>
    <property type="match status" value="1"/>
</dbReference>
<comment type="subcellular location">
    <subcellularLocation>
        <location evidence="2">Endomembrane system</location>
        <topology evidence="2">Multi-pass membrane protein</topology>
    </subcellularLocation>
</comment>
<evidence type="ECO:0000256" key="16">
    <source>
        <dbReference type="SAM" id="Phobius"/>
    </source>
</evidence>
<evidence type="ECO:0000256" key="4">
    <source>
        <dbReference type="ARBA" id="ARBA00012483"/>
    </source>
</evidence>
<keyword evidence="11" id="KW-0862">Zinc</keyword>
<dbReference type="SMART" id="SM00184">
    <property type="entry name" value="RING"/>
    <property type="match status" value="1"/>
</dbReference>
<keyword evidence="10" id="KW-0833">Ubl conjugation pathway</keyword>
<evidence type="ECO:0000256" key="1">
    <source>
        <dbReference type="ARBA" id="ARBA00000900"/>
    </source>
</evidence>
<evidence type="ECO:0000256" key="6">
    <source>
        <dbReference type="ARBA" id="ARBA00022692"/>
    </source>
</evidence>
<dbReference type="PANTHER" id="PTHR22763">
    <property type="entry name" value="RING ZINC FINGER PROTEIN"/>
    <property type="match status" value="1"/>
</dbReference>
<evidence type="ECO:0000256" key="12">
    <source>
        <dbReference type="ARBA" id="ARBA00022989"/>
    </source>
</evidence>
<dbReference type="RefSeq" id="XP_007770788.1">
    <property type="nucleotide sequence ID" value="XM_007772598.1"/>
</dbReference>
<feature type="transmembrane region" description="Helical" evidence="16">
    <location>
        <begin position="507"/>
        <end position="540"/>
    </location>
</feature>
<keyword evidence="8" id="KW-0732">Signal</keyword>
<name>A0A5M3MJE8_CONPW</name>
<dbReference type="Proteomes" id="UP000053558">
    <property type="component" value="Unassembled WGS sequence"/>
</dbReference>
<protein>
    <recommendedName>
        <fullName evidence="4">RING-type E3 ubiquitin transferase</fullName>
        <ecNumber evidence="4">2.3.2.27</ecNumber>
    </recommendedName>
</protein>
<evidence type="ECO:0000256" key="9">
    <source>
        <dbReference type="ARBA" id="ARBA00022771"/>
    </source>
</evidence>
<proteinExistence type="predicted"/>
<dbReference type="AlphaFoldDB" id="A0A5M3MJE8"/>
<dbReference type="GO" id="GO:0043161">
    <property type="term" value="P:proteasome-mediated ubiquitin-dependent protein catabolic process"/>
    <property type="evidence" value="ECO:0007669"/>
    <property type="project" value="TreeGrafter"/>
</dbReference>
<dbReference type="GO" id="GO:0061630">
    <property type="term" value="F:ubiquitin protein ligase activity"/>
    <property type="evidence" value="ECO:0007669"/>
    <property type="project" value="UniProtKB-EC"/>
</dbReference>
<accession>A0A5M3MJE8</accession>
<feature type="region of interest" description="Disordered" evidence="15">
    <location>
        <begin position="666"/>
        <end position="688"/>
    </location>
</feature>
<comment type="catalytic activity">
    <reaction evidence="1">
        <text>S-ubiquitinyl-[E2 ubiquitin-conjugating enzyme]-L-cysteine + [acceptor protein]-L-lysine = [E2 ubiquitin-conjugating enzyme]-L-cysteine + N(6)-ubiquitinyl-[acceptor protein]-L-lysine.</text>
        <dbReference type="EC" id="2.3.2.27"/>
    </reaction>
</comment>
<sequence length="744" mass="80936">MFTRQTSDELIARTHFQDNLAVWRNQLSNFTAWINGSNSDFSLPTPRSSTLPLVHSFLSFGDTLDPLVASYAPNITGFIRGDVRLLNITPPALNGTAAAWVPLANAYMGSPNMTELARDMGTWNWTTSDKINWNVVSHYPKWTDGREQQGDVALVHGRVDFFDDDADEEMRLNFEGVHFVSNGSIYGFAEPYTRSIDLRYLPALVPEEFRNATAQAIVPELTSRITKLEGMVDAGMADTDTGGGEEEPLFSSCGFNFYAQLAPLALPVARMAIVEEEIQHPTGLPVDIPQLDFRGVLLSRECGLLYQMHSTEALRSQIFFRKVTTYAGFAAFIYLALLLLSARQMDASQTPAGLSRACFWTFLAQAAMDAISFAGHITFAILTSGRASRALIAPAFLACIGFAFESKHAIQINQVQVPEDTVRAPATVVPLPPATPPVPVGAGAQVPGVEGEEASVEEGGVPAQTTTVAATVPARPAVPAPQPQAQLPQTFPGLFWQHLRTDPQARIWLGMFLFLTFIVRVIVSPSLALLFLASIHSAVWLPQIVRSAVRGRTSGLRAEYVVGVTVCRVGLIMYFLACPKNILDVEPRPWVWQLALFISFQGAIVLLQTHLGPAFFLPKRYAAAHVYDYHPPLPPRPSAGDPEAGHTDASLGDCAICMEAIRAEDPRGGTASAGRRSTSSLAGAAAPSGVGAGVGVSMGLLKRVGTRRHYSLAPCHHLFHTECLERWLAIKNICPQCRRLLPPL</sequence>
<dbReference type="SUPFAM" id="SSF57850">
    <property type="entry name" value="RING/U-box"/>
    <property type="match status" value="1"/>
</dbReference>
<keyword evidence="9 14" id="KW-0863">Zinc-finger</keyword>
<organism evidence="18 19">
    <name type="scientific">Coniophora puteana (strain RWD-64-598)</name>
    <name type="common">Brown rot fungus</name>
    <dbReference type="NCBI Taxonomy" id="741705"/>
    <lineage>
        <taxon>Eukaryota</taxon>
        <taxon>Fungi</taxon>
        <taxon>Dikarya</taxon>
        <taxon>Basidiomycota</taxon>
        <taxon>Agaricomycotina</taxon>
        <taxon>Agaricomycetes</taxon>
        <taxon>Agaricomycetidae</taxon>
        <taxon>Boletales</taxon>
        <taxon>Coniophorineae</taxon>
        <taxon>Coniophoraceae</taxon>
        <taxon>Coniophora</taxon>
    </lineage>
</organism>
<feature type="transmembrane region" description="Helical" evidence="16">
    <location>
        <begin position="362"/>
        <end position="382"/>
    </location>
</feature>
<dbReference type="GO" id="GO:0008270">
    <property type="term" value="F:zinc ion binding"/>
    <property type="evidence" value="ECO:0007669"/>
    <property type="project" value="UniProtKB-KW"/>
</dbReference>
<evidence type="ECO:0000256" key="10">
    <source>
        <dbReference type="ARBA" id="ARBA00022786"/>
    </source>
</evidence>
<keyword evidence="7" id="KW-0479">Metal-binding</keyword>
<dbReference type="GO" id="GO:0012505">
    <property type="term" value="C:endomembrane system"/>
    <property type="evidence" value="ECO:0007669"/>
    <property type="project" value="UniProtKB-SubCell"/>
</dbReference>
<dbReference type="InterPro" id="IPR050731">
    <property type="entry name" value="HRD1_E3_ubiq-ligases"/>
</dbReference>
<dbReference type="EC" id="2.3.2.27" evidence="4"/>
<dbReference type="InterPro" id="IPR013083">
    <property type="entry name" value="Znf_RING/FYVE/PHD"/>
</dbReference>
<dbReference type="InterPro" id="IPR021319">
    <property type="entry name" value="DUF2921"/>
</dbReference>